<organism evidence="8 9">
    <name type="scientific">Rhodobium orientis</name>
    <dbReference type="NCBI Taxonomy" id="34017"/>
    <lineage>
        <taxon>Bacteria</taxon>
        <taxon>Pseudomonadati</taxon>
        <taxon>Pseudomonadota</taxon>
        <taxon>Alphaproteobacteria</taxon>
        <taxon>Hyphomicrobiales</taxon>
        <taxon>Rhodobiaceae</taxon>
        <taxon>Rhodobium</taxon>
    </lineage>
</organism>
<evidence type="ECO:0000256" key="2">
    <source>
        <dbReference type="ARBA" id="ARBA00022692"/>
    </source>
</evidence>
<evidence type="ECO:0000256" key="3">
    <source>
        <dbReference type="ARBA" id="ARBA00022989"/>
    </source>
</evidence>
<dbReference type="InterPro" id="IPR013525">
    <property type="entry name" value="ABC2_TM"/>
</dbReference>
<evidence type="ECO:0000313" key="9">
    <source>
        <dbReference type="Proteomes" id="UP000249299"/>
    </source>
</evidence>
<keyword evidence="4 6" id="KW-0472">Membrane</keyword>
<feature type="compositionally biased region" description="Polar residues" evidence="5">
    <location>
        <begin position="1"/>
        <end position="16"/>
    </location>
</feature>
<dbReference type="OrthoDB" id="266913at2"/>
<evidence type="ECO:0000256" key="1">
    <source>
        <dbReference type="ARBA" id="ARBA00004141"/>
    </source>
</evidence>
<dbReference type="AlphaFoldDB" id="A0A327JCU7"/>
<comment type="caution">
    <text evidence="8">The sequence shown here is derived from an EMBL/GenBank/DDBJ whole genome shotgun (WGS) entry which is preliminary data.</text>
</comment>
<gene>
    <name evidence="8" type="ORF">CH339_23645</name>
</gene>
<feature type="transmembrane region" description="Helical" evidence="6">
    <location>
        <begin position="29"/>
        <end position="48"/>
    </location>
</feature>
<protein>
    <submittedName>
        <fullName evidence="8">ABC transporter permease</fullName>
    </submittedName>
</protein>
<proteinExistence type="predicted"/>
<keyword evidence="3 6" id="KW-1133">Transmembrane helix</keyword>
<keyword evidence="2 6" id="KW-0812">Transmembrane</keyword>
<evidence type="ECO:0000256" key="6">
    <source>
        <dbReference type="SAM" id="Phobius"/>
    </source>
</evidence>
<comment type="subcellular location">
    <subcellularLocation>
        <location evidence="1">Membrane</location>
        <topology evidence="1">Multi-pass membrane protein</topology>
    </subcellularLocation>
</comment>
<dbReference type="EMBL" id="NPEV01000153">
    <property type="protein sequence ID" value="RAI20852.1"/>
    <property type="molecule type" value="Genomic_DNA"/>
</dbReference>
<name>A0A327JCU7_9HYPH</name>
<dbReference type="Pfam" id="PF12698">
    <property type="entry name" value="ABC2_membrane_3"/>
    <property type="match status" value="1"/>
</dbReference>
<keyword evidence="9" id="KW-1185">Reference proteome</keyword>
<sequence>KNYRNSETSVKTSTIEDTAKNRNMTERTVGFLLMAMLFSAGSLTELLVKEKENRTYFRLLTTPITARQYVMSNVAVSMSVITCQTFLTLIMV</sequence>
<reference evidence="8 9" key="1">
    <citation type="submission" date="2017-07" db="EMBL/GenBank/DDBJ databases">
        <title>Draft Genome Sequences of Select Purple Nonsulfur Bacteria.</title>
        <authorList>
            <person name="Lasarre B."/>
            <person name="Mckinlay J.B."/>
        </authorList>
    </citation>
    <scope>NUCLEOTIDE SEQUENCE [LARGE SCALE GENOMIC DNA]</scope>
    <source>
        <strain evidence="8 9">DSM 11290</strain>
    </source>
</reference>
<dbReference type="GO" id="GO:0016020">
    <property type="term" value="C:membrane"/>
    <property type="evidence" value="ECO:0007669"/>
    <property type="project" value="UniProtKB-SubCell"/>
</dbReference>
<feature type="non-terminal residue" evidence="8">
    <location>
        <position position="92"/>
    </location>
</feature>
<evidence type="ECO:0000256" key="5">
    <source>
        <dbReference type="SAM" id="MobiDB-lite"/>
    </source>
</evidence>
<accession>A0A327JCU7</accession>
<evidence type="ECO:0000256" key="4">
    <source>
        <dbReference type="ARBA" id="ARBA00023136"/>
    </source>
</evidence>
<dbReference type="Proteomes" id="UP000249299">
    <property type="component" value="Unassembled WGS sequence"/>
</dbReference>
<evidence type="ECO:0000313" key="8">
    <source>
        <dbReference type="EMBL" id="RAI20852.1"/>
    </source>
</evidence>
<feature type="region of interest" description="Disordered" evidence="5">
    <location>
        <begin position="1"/>
        <end position="21"/>
    </location>
</feature>
<dbReference type="GO" id="GO:0140359">
    <property type="term" value="F:ABC-type transporter activity"/>
    <property type="evidence" value="ECO:0007669"/>
    <property type="project" value="InterPro"/>
</dbReference>
<feature type="non-terminal residue" evidence="8">
    <location>
        <position position="1"/>
    </location>
</feature>
<evidence type="ECO:0000259" key="7">
    <source>
        <dbReference type="Pfam" id="PF12698"/>
    </source>
</evidence>
<feature type="domain" description="ABC-2 type transporter transmembrane" evidence="7">
    <location>
        <begin position="3"/>
        <end position="91"/>
    </location>
</feature>
<feature type="transmembrane region" description="Helical" evidence="6">
    <location>
        <begin position="69"/>
        <end position="91"/>
    </location>
</feature>